<keyword evidence="2 7" id="KW-0812">Transmembrane</keyword>
<evidence type="ECO:0000313" key="9">
    <source>
        <dbReference type="Proteomes" id="UP000823849"/>
    </source>
</evidence>
<feature type="compositionally biased region" description="Basic residues" evidence="6">
    <location>
        <begin position="441"/>
        <end position="452"/>
    </location>
</feature>
<organism evidence="8 9">
    <name type="scientific">Candidatus Fusicatenibacter intestinigallinarum</name>
    <dbReference type="NCBI Taxonomy" id="2838598"/>
    <lineage>
        <taxon>Bacteria</taxon>
        <taxon>Bacillati</taxon>
        <taxon>Bacillota</taxon>
        <taxon>Clostridia</taxon>
        <taxon>Lachnospirales</taxon>
        <taxon>Lachnospiraceae</taxon>
        <taxon>Fusicatenibacter</taxon>
    </lineage>
</organism>
<evidence type="ECO:0000256" key="5">
    <source>
        <dbReference type="ARBA" id="ARBA00023136"/>
    </source>
</evidence>
<feature type="transmembrane region" description="Helical" evidence="7">
    <location>
        <begin position="260"/>
        <end position="277"/>
    </location>
</feature>
<dbReference type="AlphaFoldDB" id="A0A9D2NAP3"/>
<sequence length="506" mass="56418">MVNVIVQLSKYLITLLMVLFTVQSFLALRERDEEERSYILGKQILMILLMDFICFFVMYLQEREFYIIRMFLYTLAYLLGVQAAYRILFRKASMILLNNMCMMLCIGLIILTRLRASSAQTQFKIIVISTVLSFIAIVIIRKVKILKDLTWLYGIAGIMMIGAVLLLAVRTGGAQLSIQFGGEDGFTFQFSEFVKITLVFFMAGMLREDNSFRKVVITTVVAAVHVLILVASTDLGTALVYFVAYVVVIYLATRKAVYPLLGLGGMAIACVAAYFLFSHVRTRVLVWRDPFQNYDAGYQVIQALFGLASGGWFGTGLFEGSPTSIPVATKDATFCAICEEMGLIFGICLILLCMSTFLLIVNISMKMNKRFYKLIAMGLGSEYAIQVFLTIGGITKFIPLTGITLPLVSYGGSSILCTILMLSIIQGLYILREDEGEALAKRNKQKQKKSKAASKNAGTGAEKRKNGDVGRKKPKPAAQGKRGADLPEEDDLGRRIEEQTEKSLRW</sequence>
<evidence type="ECO:0000256" key="2">
    <source>
        <dbReference type="ARBA" id="ARBA00022692"/>
    </source>
</evidence>
<dbReference type="GO" id="GO:0015648">
    <property type="term" value="F:lipid-linked peptidoglycan transporter activity"/>
    <property type="evidence" value="ECO:0007669"/>
    <property type="project" value="TreeGrafter"/>
</dbReference>
<comment type="caution">
    <text evidence="8">The sequence shown here is derived from an EMBL/GenBank/DDBJ whole genome shotgun (WGS) entry which is preliminary data.</text>
</comment>
<dbReference type="EMBL" id="DWWU01000020">
    <property type="protein sequence ID" value="HJC15108.1"/>
    <property type="molecule type" value="Genomic_DNA"/>
</dbReference>
<feature type="region of interest" description="Disordered" evidence="6">
    <location>
        <begin position="441"/>
        <end position="506"/>
    </location>
</feature>
<feature type="transmembrane region" description="Helical" evidence="7">
    <location>
        <begin position="374"/>
        <end position="395"/>
    </location>
</feature>
<feature type="compositionally biased region" description="Basic and acidic residues" evidence="6">
    <location>
        <begin position="461"/>
        <end position="471"/>
    </location>
</feature>
<feature type="transmembrane region" description="Helical" evidence="7">
    <location>
        <begin position="185"/>
        <end position="203"/>
    </location>
</feature>
<dbReference type="Pfam" id="PF01098">
    <property type="entry name" value="FTSW_RODA_SPOVE"/>
    <property type="match status" value="1"/>
</dbReference>
<dbReference type="PANTHER" id="PTHR30474:SF3">
    <property type="entry name" value="PEPTIDOGLYCAN GLYCOSYLTRANSFERASE RODA"/>
    <property type="match status" value="1"/>
</dbReference>
<dbReference type="GO" id="GO:0051301">
    <property type="term" value="P:cell division"/>
    <property type="evidence" value="ECO:0007669"/>
    <property type="project" value="InterPro"/>
</dbReference>
<feature type="transmembrane region" description="Helical" evidence="7">
    <location>
        <begin position="343"/>
        <end position="362"/>
    </location>
</feature>
<keyword evidence="5 7" id="KW-0472">Membrane</keyword>
<keyword evidence="4 7" id="KW-1133">Transmembrane helix</keyword>
<protein>
    <submittedName>
        <fullName evidence="8">FtsW/RodA/SpoVE family cell cycle protein</fullName>
    </submittedName>
</protein>
<feature type="transmembrane region" description="Helical" evidence="7">
    <location>
        <begin position="66"/>
        <end position="88"/>
    </location>
</feature>
<reference evidence="8" key="2">
    <citation type="submission" date="2021-04" db="EMBL/GenBank/DDBJ databases">
        <authorList>
            <person name="Gilroy R."/>
        </authorList>
    </citation>
    <scope>NUCLEOTIDE SEQUENCE</scope>
    <source>
        <strain evidence="8">CHK185-5351</strain>
    </source>
</reference>
<evidence type="ECO:0000256" key="6">
    <source>
        <dbReference type="SAM" id="MobiDB-lite"/>
    </source>
</evidence>
<evidence type="ECO:0000256" key="7">
    <source>
        <dbReference type="SAM" id="Phobius"/>
    </source>
</evidence>
<feature type="transmembrane region" description="Helical" evidence="7">
    <location>
        <begin position="95"/>
        <end position="116"/>
    </location>
</feature>
<gene>
    <name evidence="8" type="ORF">H9705_04685</name>
</gene>
<feature type="compositionally biased region" description="Basic and acidic residues" evidence="6">
    <location>
        <begin position="492"/>
        <end position="506"/>
    </location>
</feature>
<evidence type="ECO:0000256" key="4">
    <source>
        <dbReference type="ARBA" id="ARBA00022989"/>
    </source>
</evidence>
<feature type="transmembrane region" description="Helical" evidence="7">
    <location>
        <begin position="40"/>
        <end position="60"/>
    </location>
</feature>
<feature type="transmembrane region" description="Helical" evidence="7">
    <location>
        <begin position="122"/>
        <end position="140"/>
    </location>
</feature>
<feature type="transmembrane region" description="Helical" evidence="7">
    <location>
        <begin position="407"/>
        <end position="431"/>
    </location>
</feature>
<feature type="transmembrane region" description="Helical" evidence="7">
    <location>
        <begin position="152"/>
        <end position="173"/>
    </location>
</feature>
<dbReference type="PANTHER" id="PTHR30474">
    <property type="entry name" value="CELL CYCLE PROTEIN"/>
    <property type="match status" value="1"/>
</dbReference>
<feature type="transmembrane region" description="Helical" evidence="7">
    <location>
        <begin position="12"/>
        <end position="28"/>
    </location>
</feature>
<proteinExistence type="predicted"/>
<accession>A0A9D2NAP3</accession>
<dbReference type="GO" id="GO:0032153">
    <property type="term" value="C:cell division site"/>
    <property type="evidence" value="ECO:0007669"/>
    <property type="project" value="TreeGrafter"/>
</dbReference>
<evidence type="ECO:0000256" key="3">
    <source>
        <dbReference type="ARBA" id="ARBA00022960"/>
    </source>
</evidence>
<comment type="subcellular location">
    <subcellularLocation>
        <location evidence="1">Membrane</location>
        <topology evidence="1">Multi-pass membrane protein</topology>
    </subcellularLocation>
</comment>
<name>A0A9D2NAP3_9FIRM</name>
<dbReference type="InterPro" id="IPR001182">
    <property type="entry name" value="FtsW/RodA"/>
</dbReference>
<dbReference type="GO" id="GO:0008360">
    <property type="term" value="P:regulation of cell shape"/>
    <property type="evidence" value="ECO:0007669"/>
    <property type="project" value="UniProtKB-KW"/>
</dbReference>
<evidence type="ECO:0000256" key="1">
    <source>
        <dbReference type="ARBA" id="ARBA00004141"/>
    </source>
</evidence>
<reference evidence="8" key="1">
    <citation type="journal article" date="2021" name="PeerJ">
        <title>Extensive microbial diversity within the chicken gut microbiome revealed by metagenomics and culture.</title>
        <authorList>
            <person name="Gilroy R."/>
            <person name="Ravi A."/>
            <person name="Getino M."/>
            <person name="Pursley I."/>
            <person name="Horton D.L."/>
            <person name="Alikhan N.F."/>
            <person name="Baker D."/>
            <person name="Gharbi K."/>
            <person name="Hall N."/>
            <person name="Watson M."/>
            <person name="Adriaenssens E.M."/>
            <person name="Foster-Nyarko E."/>
            <person name="Jarju S."/>
            <person name="Secka A."/>
            <person name="Antonio M."/>
            <person name="Oren A."/>
            <person name="Chaudhuri R.R."/>
            <person name="La Ragione R."/>
            <person name="Hildebrand F."/>
            <person name="Pallen M.J."/>
        </authorList>
    </citation>
    <scope>NUCLEOTIDE SEQUENCE</scope>
    <source>
        <strain evidence="8">CHK185-5351</strain>
    </source>
</reference>
<evidence type="ECO:0000313" key="8">
    <source>
        <dbReference type="EMBL" id="HJC15108.1"/>
    </source>
</evidence>
<dbReference type="GO" id="GO:0005886">
    <property type="term" value="C:plasma membrane"/>
    <property type="evidence" value="ECO:0007669"/>
    <property type="project" value="TreeGrafter"/>
</dbReference>
<keyword evidence="3" id="KW-0133">Cell shape</keyword>
<dbReference type="Proteomes" id="UP000823849">
    <property type="component" value="Unassembled WGS sequence"/>
</dbReference>